<feature type="compositionally biased region" description="Basic and acidic residues" evidence="11">
    <location>
        <begin position="622"/>
        <end position="631"/>
    </location>
</feature>
<dbReference type="AlphaFoldDB" id="A0A8B9ADJ4"/>
<evidence type="ECO:0000256" key="7">
    <source>
        <dbReference type="ARBA" id="ARBA00023136"/>
    </source>
</evidence>
<keyword evidence="14" id="KW-1185">Reference proteome</keyword>
<evidence type="ECO:0000313" key="14">
    <source>
        <dbReference type="Proteomes" id="UP000228380"/>
    </source>
</evidence>
<comment type="subcellular location">
    <subcellularLocation>
        <location evidence="1">Golgi apparatus membrane</location>
        <topology evidence="1">Multi-pass membrane protein</topology>
    </subcellularLocation>
</comment>
<comment type="function">
    <text evidence="9">Probable beta-1,4-glucan synthase rather involved in the synthesis of the xyloglucan backbone than cellulose. Seems to work simultaneously with xyloglucan 6-xylosyltransferase. Xyloglucan is a noncellulosic polysaccharides of plant cell wall and consists of a glucan backbone substituted by xylose, galactose and fucose.</text>
</comment>
<feature type="region of interest" description="Disordered" evidence="11">
    <location>
        <begin position="607"/>
        <end position="631"/>
    </location>
</feature>
<dbReference type="GO" id="GO:0048868">
    <property type="term" value="P:pollen tube development"/>
    <property type="evidence" value="ECO:0007669"/>
    <property type="project" value="UniProtKB-ARBA"/>
</dbReference>
<evidence type="ECO:0000256" key="12">
    <source>
        <dbReference type="SAM" id="Phobius"/>
    </source>
</evidence>
<keyword evidence="8" id="KW-0961">Cell wall biogenesis/degradation</keyword>
<dbReference type="InterPro" id="IPR001173">
    <property type="entry name" value="Glyco_trans_2-like"/>
</dbReference>
<feature type="transmembrane region" description="Helical" evidence="12">
    <location>
        <begin position="65"/>
        <end position="84"/>
    </location>
</feature>
<dbReference type="RefSeq" id="XP_038983817.1">
    <property type="nucleotide sequence ID" value="XM_039127889.1"/>
</dbReference>
<evidence type="ECO:0000256" key="11">
    <source>
        <dbReference type="SAM" id="MobiDB-lite"/>
    </source>
</evidence>
<dbReference type="Proteomes" id="UP000228380">
    <property type="component" value="Chromosome 7"/>
</dbReference>
<sequence>MAPSLVFSGWWTRDTRKGTPVVVTMENPNYSVLEIDGPDPEAFGSMEKDRGKNAKQFTWVLLLKAHRAVGCVAWLAAALWALLGSAKKRLLFFRQGVSSARGKRGKGRLLFKFIRGFLVLSLVALAFELVGYWKGWHFQKPDLHLPESLRMPETIEIQGWTHKAYLSWLSFRADYIAYPIQVLSNICIVLFIIQSVDRFILCLGCLWIKLKKIQPRLDADPFKANDGLEHPMVLVQIPMCNEREVYEQSISAACQLDWPKDRLLIQVLDDSDDEAIKLLIRVEVSKWSQRGVNIVYRHRLVRTGYKAGNLKSAMSCDYVENCEFVAIFDADFQPHPDFLKQTIPHFMGNPELGLVQARWSFVNKSENLLTRLQNINLCFHFEVEQQVNGVFLNFFGFNGTAGVWRIKALEDSGGWLERTTVEDMDIAVRAHLNGWKFIFLNDVKVLCEVPESYEAYRKQQHRWHSGPMQLFRLCLPSIITSKISLWKKANLILLFFLLRKLILPFYSFALFCVILPLSMFVPEAELPVWVICYLPVCMSFLNILPAPSSFPFIVPYLLFENTMSVTKFNAMVSGLFQLGSSYEWVVTKKAGRSSESDLLAEAERESKTLQLHKGSSESEVMEPNKLKEQQEKSPFPVKRVHKIYKKELALALLLLTAAARSFLSAQGIHFYFLLCQGVSFLLVGLDLTGEQMS</sequence>
<evidence type="ECO:0000256" key="5">
    <source>
        <dbReference type="ARBA" id="ARBA00022989"/>
    </source>
</evidence>
<dbReference type="SUPFAM" id="SSF53448">
    <property type="entry name" value="Nucleotide-diphospho-sugar transferases"/>
    <property type="match status" value="1"/>
</dbReference>
<name>A0A8B9ADJ4_PHODC</name>
<organism evidence="14 15">
    <name type="scientific">Phoenix dactylifera</name>
    <name type="common">Date palm</name>
    <dbReference type="NCBI Taxonomy" id="42345"/>
    <lineage>
        <taxon>Eukaryota</taxon>
        <taxon>Viridiplantae</taxon>
        <taxon>Streptophyta</taxon>
        <taxon>Embryophyta</taxon>
        <taxon>Tracheophyta</taxon>
        <taxon>Spermatophyta</taxon>
        <taxon>Magnoliopsida</taxon>
        <taxon>Liliopsida</taxon>
        <taxon>Arecaceae</taxon>
        <taxon>Coryphoideae</taxon>
        <taxon>Phoeniceae</taxon>
        <taxon>Phoenix</taxon>
    </lineage>
</organism>
<evidence type="ECO:0000256" key="10">
    <source>
        <dbReference type="ARBA" id="ARBA00061151"/>
    </source>
</evidence>
<keyword evidence="3" id="KW-0808">Transferase</keyword>
<evidence type="ECO:0000256" key="9">
    <source>
        <dbReference type="ARBA" id="ARBA00055179"/>
    </source>
</evidence>
<evidence type="ECO:0000259" key="13">
    <source>
        <dbReference type="Pfam" id="PF13632"/>
    </source>
</evidence>
<dbReference type="Gene3D" id="3.90.550.10">
    <property type="entry name" value="Spore Coat Polysaccharide Biosynthesis Protein SpsA, Chain A"/>
    <property type="match status" value="1"/>
</dbReference>
<evidence type="ECO:0000256" key="1">
    <source>
        <dbReference type="ARBA" id="ARBA00004653"/>
    </source>
</evidence>
<feature type="transmembrane region" description="Helical" evidence="12">
    <location>
        <begin position="648"/>
        <end position="663"/>
    </location>
</feature>
<keyword evidence="2" id="KW-0328">Glycosyltransferase</keyword>
<evidence type="ECO:0000256" key="2">
    <source>
        <dbReference type="ARBA" id="ARBA00022676"/>
    </source>
</evidence>
<keyword evidence="4 12" id="KW-0812">Transmembrane</keyword>
<comment type="similarity">
    <text evidence="10">Belongs to the glycosyltransferase 2 family. Plant cellulose synthase-like C subfamily.</text>
</comment>
<dbReference type="PANTHER" id="PTHR32044">
    <property type="entry name" value="GLUCOMANNAN 4-BETA-MANNOSYLTRANSFERASE 9"/>
    <property type="match status" value="1"/>
</dbReference>
<dbReference type="GO" id="GO:0016757">
    <property type="term" value="F:glycosyltransferase activity"/>
    <property type="evidence" value="ECO:0007669"/>
    <property type="project" value="UniProtKB-KW"/>
</dbReference>
<keyword evidence="5 12" id="KW-1133">Transmembrane helix</keyword>
<reference evidence="14" key="1">
    <citation type="journal article" date="2019" name="Nat. Commun.">
        <title>Genome-wide association mapping of date palm fruit traits.</title>
        <authorList>
            <person name="Hazzouri K.M."/>
            <person name="Gros-Balthazard M."/>
            <person name="Flowers J.M."/>
            <person name="Copetti D."/>
            <person name="Lemansour A."/>
            <person name="Lebrun M."/>
            <person name="Masmoudi K."/>
            <person name="Ferrand S."/>
            <person name="Dhar M.I."/>
            <person name="Fresquez Z.A."/>
            <person name="Rosas U."/>
            <person name="Zhang J."/>
            <person name="Talag J."/>
            <person name="Lee S."/>
            <person name="Kudrna D."/>
            <person name="Powell R.F."/>
            <person name="Leitch I.J."/>
            <person name="Krueger R.R."/>
            <person name="Wing R.A."/>
            <person name="Amiri K.M.A."/>
            <person name="Purugganan M.D."/>
        </authorList>
    </citation>
    <scope>NUCLEOTIDE SEQUENCE [LARGE SCALE GENOMIC DNA]</scope>
    <source>
        <strain evidence="14">cv. Khalas</strain>
    </source>
</reference>
<dbReference type="GO" id="GO:0099402">
    <property type="term" value="P:plant organ development"/>
    <property type="evidence" value="ECO:0007669"/>
    <property type="project" value="UniProtKB-ARBA"/>
</dbReference>
<evidence type="ECO:0000256" key="6">
    <source>
        <dbReference type="ARBA" id="ARBA00023034"/>
    </source>
</evidence>
<dbReference type="FunFam" id="3.90.550.10:FF:000007">
    <property type="entry name" value="probable xyloglucan glycosyltransferase 5"/>
    <property type="match status" value="1"/>
</dbReference>
<reference evidence="15" key="2">
    <citation type="submission" date="2025-08" db="UniProtKB">
        <authorList>
            <consortium name="RefSeq"/>
        </authorList>
    </citation>
    <scope>IDENTIFICATION</scope>
    <source>
        <tissue evidence="15">Young leaves</tissue>
    </source>
</reference>
<dbReference type="GeneID" id="103710474"/>
<feature type="transmembrane region" description="Helical" evidence="12">
    <location>
        <begin position="491"/>
        <end position="520"/>
    </location>
</feature>
<proteinExistence type="inferred from homology"/>
<keyword evidence="7 12" id="KW-0472">Membrane</keyword>
<evidence type="ECO:0000313" key="15">
    <source>
        <dbReference type="RefSeq" id="XP_038983817.1"/>
    </source>
</evidence>
<dbReference type="KEGG" id="pda:103710474"/>
<accession>A0A8B9ADJ4</accession>
<evidence type="ECO:0000256" key="8">
    <source>
        <dbReference type="ARBA" id="ARBA00023316"/>
    </source>
</evidence>
<dbReference type="PANTHER" id="PTHR32044:SF80">
    <property type="entry name" value="XYLOGLUCAN GLYCOSYLTRANSFERASE 2-RELATED"/>
    <property type="match status" value="1"/>
</dbReference>
<evidence type="ECO:0000256" key="3">
    <source>
        <dbReference type="ARBA" id="ARBA00022679"/>
    </source>
</evidence>
<feature type="domain" description="Glycosyltransferase 2-like" evidence="13">
    <location>
        <begin position="325"/>
        <end position="532"/>
    </location>
</feature>
<feature type="transmembrane region" description="Helical" evidence="12">
    <location>
        <begin position="175"/>
        <end position="208"/>
    </location>
</feature>
<evidence type="ECO:0000256" key="4">
    <source>
        <dbReference type="ARBA" id="ARBA00022692"/>
    </source>
</evidence>
<dbReference type="GO" id="GO:0000139">
    <property type="term" value="C:Golgi membrane"/>
    <property type="evidence" value="ECO:0007669"/>
    <property type="project" value="UniProtKB-SubCell"/>
</dbReference>
<protein>
    <submittedName>
        <fullName evidence="15">Probable xyloglucan glycosyltransferase 5</fullName>
    </submittedName>
</protein>
<gene>
    <name evidence="15" type="primary">LOC103710474</name>
</gene>
<dbReference type="Pfam" id="PF13632">
    <property type="entry name" value="Glyco_trans_2_3"/>
    <property type="match status" value="1"/>
</dbReference>
<keyword evidence="6" id="KW-0333">Golgi apparatus</keyword>
<feature type="transmembrane region" description="Helical" evidence="12">
    <location>
        <begin position="113"/>
        <end position="133"/>
    </location>
</feature>
<dbReference type="GO" id="GO:0071555">
    <property type="term" value="P:cell wall organization"/>
    <property type="evidence" value="ECO:0007669"/>
    <property type="project" value="UniProtKB-KW"/>
</dbReference>
<dbReference type="OrthoDB" id="72851at2759"/>
<dbReference type="InterPro" id="IPR029044">
    <property type="entry name" value="Nucleotide-diphossugar_trans"/>
</dbReference>